<gene>
    <name evidence="2" type="ORF">DIATSA_LOCUS11407</name>
</gene>
<feature type="region of interest" description="Disordered" evidence="1">
    <location>
        <begin position="31"/>
        <end position="70"/>
    </location>
</feature>
<accession>A0A9N9WJD2</accession>
<dbReference type="Proteomes" id="UP001153714">
    <property type="component" value="Chromosome 6"/>
</dbReference>
<keyword evidence="3" id="KW-1185">Reference proteome</keyword>
<feature type="region of interest" description="Disordered" evidence="1">
    <location>
        <begin position="135"/>
        <end position="164"/>
    </location>
</feature>
<evidence type="ECO:0000313" key="3">
    <source>
        <dbReference type="Proteomes" id="UP001153714"/>
    </source>
</evidence>
<dbReference type="EMBL" id="OU893337">
    <property type="protein sequence ID" value="CAG9794005.1"/>
    <property type="molecule type" value="Genomic_DNA"/>
</dbReference>
<dbReference type="AlphaFoldDB" id="A0A9N9WJD2"/>
<proteinExistence type="predicted"/>
<feature type="compositionally biased region" description="Acidic residues" evidence="1">
    <location>
        <begin position="49"/>
        <end position="58"/>
    </location>
</feature>
<feature type="compositionally biased region" description="Polar residues" evidence="1">
    <location>
        <begin position="60"/>
        <end position="70"/>
    </location>
</feature>
<dbReference type="InterPro" id="IPR011011">
    <property type="entry name" value="Znf_FYVE_PHD"/>
</dbReference>
<dbReference type="OrthoDB" id="8194222at2759"/>
<reference evidence="2" key="1">
    <citation type="submission" date="2021-12" db="EMBL/GenBank/DDBJ databases">
        <authorList>
            <person name="King R."/>
        </authorList>
    </citation>
    <scope>NUCLEOTIDE SEQUENCE</scope>
</reference>
<evidence type="ECO:0000256" key="1">
    <source>
        <dbReference type="SAM" id="MobiDB-lite"/>
    </source>
</evidence>
<evidence type="ECO:0000313" key="2">
    <source>
        <dbReference type="EMBL" id="CAG9794005.1"/>
    </source>
</evidence>
<dbReference type="SUPFAM" id="SSF57903">
    <property type="entry name" value="FYVE/PHD zinc finger"/>
    <property type="match status" value="1"/>
</dbReference>
<dbReference type="CDD" id="cd15489">
    <property type="entry name" value="PHD_SF"/>
    <property type="match status" value="1"/>
</dbReference>
<sequence>MQISAASCNRRSISVEMWPQNIPVAKTVEIPAAASDTGSEIDVQRSEDVPESEPDELISEASNRGSENVKQYSQNIPESMDRATPLNLNPDIVQDKAVPLHEIIPFELNMSNSNVISGTTTPPNTSADSSVLQEIHPLPQSSPKKTNRRRKLQKSEVLTSTPIKMQQKEKFEKGKIKQEKTHTKKIQTTENLKNIQHKVNLKKTQNKENLKKTRPSTSGSAKRQKISTIQCKISEKECYCLVCKKLYVDPPAEDWIMCSQCKEWAHEACTTYCGHGSFFCELCFD</sequence>
<reference evidence="2" key="2">
    <citation type="submission" date="2022-10" db="EMBL/GenBank/DDBJ databases">
        <authorList>
            <consortium name="ENA_rothamsted_submissions"/>
            <consortium name="culmorum"/>
            <person name="King R."/>
        </authorList>
    </citation>
    <scope>NUCLEOTIDE SEQUENCE</scope>
</reference>
<name>A0A9N9WJD2_9NEOP</name>
<organism evidence="2 3">
    <name type="scientific">Diatraea saccharalis</name>
    <name type="common">sugarcane borer</name>
    <dbReference type="NCBI Taxonomy" id="40085"/>
    <lineage>
        <taxon>Eukaryota</taxon>
        <taxon>Metazoa</taxon>
        <taxon>Ecdysozoa</taxon>
        <taxon>Arthropoda</taxon>
        <taxon>Hexapoda</taxon>
        <taxon>Insecta</taxon>
        <taxon>Pterygota</taxon>
        <taxon>Neoptera</taxon>
        <taxon>Endopterygota</taxon>
        <taxon>Lepidoptera</taxon>
        <taxon>Glossata</taxon>
        <taxon>Ditrysia</taxon>
        <taxon>Pyraloidea</taxon>
        <taxon>Crambidae</taxon>
        <taxon>Crambinae</taxon>
        <taxon>Diatraea</taxon>
    </lineage>
</organism>
<evidence type="ECO:0008006" key="4">
    <source>
        <dbReference type="Google" id="ProtNLM"/>
    </source>
</evidence>
<protein>
    <recommendedName>
        <fullName evidence="4">Zinc finger PHD-type domain-containing protein</fullName>
    </recommendedName>
</protein>